<dbReference type="InterPro" id="IPR011761">
    <property type="entry name" value="ATP-grasp"/>
</dbReference>
<dbReference type="NCBIfam" id="TIGR02291">
    <property type="entry name" value="rimK_rel_E_lig"/>
    <property type="match status" value="1"/>
</dbReference>
<evidence type="ECO:0000256" key="1">
    <source>
        <dbReference type="ARBA" id="ARBA00023211"/>
    </source>
</evidence>
<dbReference type="GO" id="GO:0009432">
    <property type="term" value="P:SOS response"/>
    <property type="evidence" value="ECO:0007669"/>
    <property type="project" value="TreeGrafter"/>
</dbReference>
<dbReference type="InterPro" id="IPR039523">
    <property type="entry name" value="RimK-rel_E_lig_ATP-grasp"/>
</dbReference>
<dbReference type="Pfam" id="PF14397">
    <property type="entry name" value="ATPgrasp_ST"/>
    <property type="match status" value="1"/>
</dbReference>
<gene>
    <name evidence="4" type="ORF">CBP51_11635</name>
</gene>
<keyword evidence="2" id="KW-0547">Nucleotide-binding</keyword>
<dbReference type="InterPro" id="IPR011758">
    <property type="entry name" value="RimK-rel_E_lig"/>
</dbReference>
<feature type="domain" description="ATP-grasp" evidence="3">
    <location>
        <begin position="71"/>
        <end position="330"/>
    </location>
</feature>
<keyword evidence="1" id="KW-0464">Manganese</keyword>
<dbReference type="GO" id="GO:0005524">
    <property type="term" value="F:ATP binding"/>
    <property type="evidence" value="ECO:0007669"/>
    <property type="project" value="UniProtKB-UniRule"/>
</dbReference>
<dbReference type="SUPFAM" id="SSF56059">
    <property type="entry name" value="Glutathione synthetase ATP-binding domain-like"/>
    <property type="match status" value="1"/>
</dbReference>
<dbReference type="Proteomes" id="UP000216101">
    <property type="component" value="Unassembled WGS sequence"/>
</dbReference>
<evidence type="ECO:0000259" key="3">
    <source>
        <dbReference type="PROSITE" id="PS50975"/>
    </source>
</evidence>
<reference evidence="5" key="1">
    <citation type="submission" date="2017-05" db="EMBL/GenBank/DDBJ databases">
        <authorList>
            <person name="Barney B.M."/>
        </authorList>
    </citation>
    <scope>NUCLEOTIDE SEQUENCE [LARGE SCALE GENOMIC DNA]</scope>
    <source>
        <strain evidence="5">PSBB022</strain>
    </source>
</reference>
<name>A0A266QD70_9GAMM</name>
<proteinExistence type="predicted"/>
<dbReference type="eggNOG" id="COG0189">
    <property type="taxonomic scope" value="Bacteria"/>
</dbReference>
<dbReference type="PROSITE" id="PS50975">
    <property type="entry name" value="ATP_GRASP"/>
    <property type="match status" value="1"/>
</dbReference>
<keyword evidence="5" id="KW-1185">Reference proteome</keyword>
<dbReference type="STRING" id="1209072.GCA_000766945_01916"/>
<evidence type="ECO:0000313" key="4">
    <source>
        <dbReference type="EMBL" id="OZY87586.1"/>
    </source>
</evidence>
<accession>A0A266QD70</accession>
<dbReference type="Gene3D" id="3.30.470.20">
    <property type="entry name" value="ATP-grasp fold, B domain"/>
    <property type="match status" value="1"/>
</dbReference>
<comment type="caution">
    <text evidence="4">The sequence shown here is derived from an EMBL/GenBank/DDBJ whole genome shotgun (WGS) entry which is preliminary data.</text>
</comment>
<protein>
    <submittedName>
        <fullName evidence="4">Alpha-L-glutamate ligase-like protein</fullName>
    </submittedName>
</protein>
<keyword evidence="2" id="KW-0067">ATP-binding</keyword>
<dbReference type="PANTHER" id="PTHR21621:SF0">
    <property type="entry name" value="BETA-CITRYLGLUTAMATE SYNTHASE B-RELATED"/>
    <property type="match status" value="1"/>
</dbReference>
<dbReference type="GO" id="GO:0018169">
    <property type="term" value="F:ribosomal S6-glutamic acid ligase activity"/>
    <property type="evidence" value="ECO:0007669"/>
    <property type="project" value="TreeGrafter"/>
</dbReference>
<dbReference type="AlphaFoldDB" id="A0A266QD70"/>
<evidence type="ECO:0000256" key="2">
    <source>
        <dbReference type="PROSITE-ProRule" id="PRU00409"/>
    </source>
</evidence>
<organism evidence="4 5">
    <name type="scientific">Cellvibrio mixtus</name>
    <dbReference type="NCBI Taxonomy" id="39650"/>
    <lineage>
        <taxon>Bacteria</taxon>
        <taxon>Pseudomonadati</taxon>
        <taxon>Pseudomonadota</taxon>
        <taxon>Gammaproteobacteria</taxon>
        <taxon>Cellvibrionales</taxon>
        <taxon>Cellvibrionaceae</taxon>
        <taxon>Cellvibrio</taxon>
    </lineage>
</organism>
<dbReference type="PANTHER" id="PTHR21621">
    <property type="entry name" value="RIBOSOMAL PROTEIN S6 MODIFICATION PROTEIN"/>
    <property type="match status" value="1"/>
</dbReference>
<dbReference type="GO" id="GO:0046872">
    <property type="term" value="F:metal ion binding"/>
    <property type="evidence" value="ECO:0007669"/>
    <property type="project" value="InterPro"/>
</dbReference>
<dbReference type="RefSeq" id="WP_094984968.1">
    <property type="nucleotide sequence ID" value="NZ_NHNI01000001.1"/>
</dbReference>
<dbReference type="EMBL" id="NHNI01000001">
    <property type="protein sequence ID" value="OZY87586.1"/>
    <property type="molecule type" value="Genomic_DNA"/>
</dbReference>
<dbReference type="GO" id="GO:0005737">
    <property type="term" value="C:cytoplasm"/>
    <property type="evidence" value="ECO:0007669"/>
    <property type="project" value="TreeGrafter"/>
</dbReference>
<sequence>MSQAPANANAPAASPAPAAPVGIKRWWNSWVSPWRLKRMGILGMNCRNHDFIAAYNPRSLFPLVDNKLKTKLLAEEYEVATPKLFFVVHAQHEIATIEDKLMALEAFAVKPAKGSGGKGILVIIGRRGDNFIKSSGVEITIEDIRRHMTNALAGLYSLGGKPDVVIVEDLIQFDDYFKDYSYEGVPDIRIIIFKGYPVMAMLRLATHKSDGKANLHQGAVGVGLDIATGRALKAVQHSKPVTHHPDTKRALNEIQIADWRNWLLLASKCYEMTGLGYIGTDLVLDKVRGAQLLELNARPGLAIQVANGRGLLPRLRHVESLKERMHRTAEQRVDYVMKTFTADGL</sequence>
<evidence type="ECO:0000313" key="5">
    <source>
        <dbReference type="Proteomes" id="UP000216101"/>
    </source>
</evidence>
<keyword evidence="4" id="KW-0436">Ligase</keyword>